<proteinExistence type="predicted"/>
<sequence length="78" mass="8893">MQTKSYQTKDFYIAAVLYASGQVISSSEWSNGKCYFNFENPKKCEQVVGGYYQNKVIMDAKKLIDAIQTIKSIIHSEN</sequence>
<dbReference type="AlphaFoldDB" id="A0A1F5Q286"/>
<evidence type="ECO:0000313" key="2">
    <source>
        <dbReference type="EMBL" id="OGE96238.1"/>
    </source>
</evidence>
<dbReference type="Pfam" id="PF18903">
    <property type="entry name" value="DUF5659"/>
    <property type="match status" value="1"/>
</dbReference>
<protein>
    <recommendedName>
        <fullName evidence="1">DUF5659 domain-containing protein</fullName>
    </recommendedName>
</protein>
<reference evidence="2 3" key="1">
    <citation type="journal article" date="2016" name="Nat. Commun.">
        <title>Thousands of microbial genomes shed light on interconnected biogeochemical processes in an aquifer system.</title>
        <authorList>
            <person name="Anantharaman K."/>
            <person name="Brown C.T."/>
            <person name="Hug L.A."/>
            <person name="Sharon I."/>
            <person name="Castelle C.J."/>
            <person name="Probst A.J."/>
            <person name="Thomas B.C."/>
            <person name="Singh A."/>
            <person name="Wilkins M.J."/>
            <person name="Karaoz U."/>
            <person name="Brodie E.L."/>
            <person name="Williams K.H."/>
            <person name="Hubbard S.S."/>
            <person name="Banfield J.F."/>
        </authorList>
    </citation>
    <scope>NUCLEOTIDE SEQUENCE [LARGE SCALE GENOMIC DNA]</scope>
</reference>
<feature type="domain" description="DUF5659" evidence="1">
    <location>
        <begin position="4"/>
        <end position="74"/>
    </location>
</feature>
<dbReference type="InterPro" id="IPR043718">
    <property type="entry name" value="DUF5659"/>
</dbReference>
<dbReference type="EMBL" id="MFFB01000006">
    <property type="protein sequence ID" value="OGE96238.1"/>
    <property type="molecule type" value="Genomic_DNA"/>
</dbReference>
<name>A0A1F5Q286_9BACT</name>
<comment type="caution">
    <text evidence="2">The sequence shown here is derived from an EMBL/GenBank/DDBJ whole genome shotgun (WGS) entry which is preliminary data.</text>
</comment>
<organism evidence="2 3">
    <name type="scientific">Candidatus Doudnabacteria bacterium RIFCSPLOWO2_01_FULL_44_21</name>
    <dbReference type="NCBI Taxonomy" id="1817841"/>
    <lineage>
        <taxon>Bacteria</taxon>
        <taxon>Candidatus Doudnaibacteriota</taxon>
    </lineage>
</organism>
<gene>
    <name evidence="2" type="ORF">A3B10_02910</name>
</gene>
<evidence type="ECO:0000313" key="3">
    <source>
        <dbReference type="Proteomes" id="UP000177281"/>
    </source>
</evidence>
<dbReference type="Proteomes" id="UP000177281">
    <property type="component" value="Unassembled WGS sequence"/>
</dbReference>
<accession>A0A1F5Q286</accession>
<evidence type="ECO:0000259" key="1">
    <source>
        <dbReference type="Pfam" id="PF18903"/>
    </source>
</evidence>